<dbReference type="InterPro" id="IPR036097">
    <property type="entry name" value="HisK_dim/P_sf"/>
</dbReference>
<dbReference type="GO" id="GO:0016301">
    <property type="term" value="F:kinase activity"/>
    <property type="evidence" value="ECO:0007669"/>
    <property type="project" value="UniProtKB-KW"/>
</dbReference>
<dbReference type="InterPro" id="IPR003594">
    <property type="entry name" value="HATPase_dom"/>
</dbReference>
<dbReference type="Pfam" id="PF00512">
    <property type="entry name" value="HisKA"/>
    <property type="match status" value="1"/>
</dbReference>
<keyword evidence="5" id="KW-0813">Transport</keyword>
<dbReference type="Pfam" id="PF00989">
    <property type="entry name" value="PAS"/>
    <property type="match status" value="1"/>
</dbReference>
<evidence type="ECO:0000256" key="12">
    <source>
        <dbReference type="ARBA" id="ARBA00022777"/>
    </source>
</evidence>
<dbReference type="PANTHER" id="PTHR45453">
    <property type="entry name" value="PHOSPHATE REGULON SENSOR PROTEIN PHOR"/>
    <property type="match status" value="1"/>
</dbReference>
<evidence type="ECO:0000256" key="13">
    <source>
        <dbReference type="ARBA" id="ARBA00022840"/>
    </source>
</evidence>
<dbReference type="PRINTS" id="PR00344">
    <property type="entry name" value="BCTRLSENSOR"/>
</dbReference>
<keyword evidence="11" id="KW-0547">Nucleotide-binding</keyword>
<evidence type="ECO:0000256" key="8">
    <source>
        <dbReference type="ARBA" id="ARBA00022592"/>
    </source>
</evidence>
<feature type="transmembrane region" description="Helical" evidence="18">
    <location>
        <begin position="24"/>
        <end position="43"/>
    </location>
</feature>
<feature type="transmembrane region" description="Helical" evidence="18">
    <location>
        <begin position="52"/>
        <end position="71"/>
    </location>
</feature>
<comment type="subcellular location">
    <subcellularLocation>
        <location evidence="2">Cell membrane</location>
    </subcellularLocation>
</comment>
<evidence type="ECO:0000256" key="1">
    <source>
        <dbReference type="ARBA" id="ARBA00000085"/>
    </source>
</evidence>
<evidence type="ECO:0000313" key="20">
    <source>
        <dbReference type="EMBL" id="MCB6183836.1"/>
    </source>
</evidence>
<proteinExistence type="predicted"/>
<keyword evidence="9" id="KW-0808">Transferase</keyword>
<dbReference type="Gene3D" id="1.10.287.130">
    <property type="match status" value="1"/>
</dbReference>
<keyword evidence="16 18" id="KW-0472">Membrane</keyword>
<keyword evidence="6" id="KW-1003">Cell membrane</keyword>
<evidence type="ECO:0000256" key="4">
    <source>
        <dbReference type="ARBA" id="ARBA00019665"/>
    </source>
</evidence>
<name>A0ABS8D781_9NEIS</name>
<dbReference type="SUPFAM" id="SSF55874">
    <property type="entry name" value="ATPase domain of HSP90 chaperone/DNA topoisomerase II/histidine kinase"/>
    <property type="match status" value="1"/>
</dbReference>
<dbReference type="PROSITE" id="PS50109">
    <property type="entry name" value="HIS_KIN"/>
    <property type="match status" value="1"/>
</dbReference>
<comment type="caution">
    <text evidence="20">The sequence shown here is derived from an EMBL/GenBank/DDBJ whole genome shotgun (WGS) entry which is preliminary data.</text>
</comment>
<keyword evidence="10 18" id="KW-0812">Transmembrane</keyword>
<dbReference type="SUPFAM" id="SSF55785">
    <property type="entry name" value="PYP-like sensor domain (PAS domain)"/>
    <property type="match status" value="1"/>
</dbReference>
<feature type="domain" description="Histidine kinase" evidence="19">
    <location>
        <begin position="232"/>
        <end position="448"/>
    </location>
</feature>
<dbReference type="SMART" id="SM00091">
    <property type="entry name" value="PAS"/>
    <property type="match status" value="1"/>
</dbReference>
<evidence type="ECO:0000256" key="9">
    <source>
        <dbReference type="ARBA" id="ARBA00022679"/>
    </source>
</evidence>
<evidence type="ECO:0000256" key="7">
    <source>
        <dbReference type="ARBA" id="ARBA00022553"/>
    </source>
</evidence>
<dbReference type="Pfam" id="PF02518">
    <property type="entry name" value="HATPase_c"/>
    <property type="match status" value="1"/>
</dbReference>
<keyword evidence="8" id="KW-0592">Phosphate transport</keyword>
<organism evidence="20 21">
    <name type="scientific">Leeia speluncae</name>
    <dbReference type="NCBI Taxonomy" id="2884804"/>
    <lineage>
        <taxon>Bacteria</taxon>
        <taxon>Pseudomonadati</taxon>
        <taxon>Pseudomonadota</taxon>
        <taxon>Betaproteobacteria</taxon>
        <taxon>Neisseriales</taxon>
        <taxon>Leeiaceae</taxon>
        <taxon>Leeia</taxon>
    </lineage>
</organism>
<keyword evidence="21" id="KW-1185">Reference proteome</keyword>
<evidence type="ECO:0000256" key="11">
    <source>
        <dbReference type="ARBA" id="ARBA00022741"/>
    </source>
</evidence>
<evidence type="ECO:0000256" key="18">
    <source>
        <dbReference type="SAM" id="Phobius"/>
    </source>
</evidence>
<dbReference type="NCBIfam" id="NF008235">
    <property type="entry name" value="PRK11006.1"/>
    <property type="match status" value="1"/>
</dbReference>
<evidence type="ECO:0000256" key="10">
    <source>
        <dbReference type="ARBA" id="ARBA00022692"/>
    </source>
</evidence>
<dbReference type="SUPFAM" id="SSF47384">
    <property type="entry name" value="Homodimeric domain of signal transducing histidine kinase"/>
    <property type="match status" value="1"/>
</dbReference>
<evidence type="ECO:0000256" key="3">
    <source>
        <dbReference type="ARBA" id="ARBA00012438"/>
    </source>
</evidence>
<accession>A0ABS8D781</accession>
<evidence type="ECO:0000256" key="17">
    <source>
        <dbReference type="ARBA" id="ARBA00025207"/>
    </source>
</evidence>
<dbReference type="InterPro" id="IPR003661">
    <property type="entry name" value="HisK_dim/P_dom"/>
</dbReference>
<dbReference type="InterPro" id="IPR004358">
    <property type="entry name" value="Sig_transdc_His_kin-like_C"/>
</dbReference>
<evidence type="ECO:0000256" key="6">
    <source>
        <dbReference type="ARBA" id="ARBA00022475"/>
    </source>
</evidence>
<keyword evidence="14 18" id="KW-1133">Transmembrane helix</keyword>
<dbReference type="SMART" id="SM00387">
    <property type="entry name" value="HATPase_c"/>
    <property type="match status" value="1"/>
</dbReference>
<dbReference type="EMBL" id="JAJBZT010000005">
    <property type="protein sequence ID" value="MCB6183836.1"/>
    <property type="molecule type" value="Genomic_DNA"/>
</dbReference>
<dbReference type="InterPro" id="IPR013767">
    <property type="entry name" value="PAS_fold"/>
</dbReference>
<dbReference type="EC" id="2.7.13.3" evidence="3"/>
<keyword evidence="15" id="KW-0902">Two-component regulatory system</keyword>
<evidence type="ECO:0000256" key="16">
    <source>
        <dbReference type="ARBA" id="ARBA00023136"/>
    </source>
</evidence>
<dbReference type="PANTHER" id="PTHR45453:SF1">
    <property type="entry name" value="PHOSPHATE REGULON SENSOR PROTEIN PHOR"/>
    <property type="match status" value="1"/>
</dbReference>
<reference evidence="20" key="1">
    <citation type="submission" date="2021-10" db="EMBL/GenBank/DDBJ databases">
        <title>The complete genome sequence of Leeia sp. TBRC 13508.</title>
        <authorList>
            <person name="Charoenyingcharoen P."/>
            <person name="Yukphan P."/>
        </authorList>
    </citation>
    <scope>NUCLEOTIDE SEQUENCE</scope>
    <source>
        <strain evidence="20">TBRC 13508</strain>
    </source>
</reference>
<comment type="function">
    <text evidence="17">Member of the two-component regulatory system PhoR/PhoB involved in the phosphate regulon genes expression. PhoR may function as a membrane-associated protein kinase that phosphorylates PhoB in response to environmental signals.</text>
</comment>
<dbReference type="InterPro" id="IPR000014">
    <property type="entry name" value="PAS"/>
</dbReference>
<dbReference type="InterPro" id="IPR021766">
    <property type="entry name" value="PhoR_N"/>
</dbReference>
<evidence type="ECO:0000256" key="2">
    <source>
        <dbReference type="ARBA" id="ARBA00004236"/>
    </source>
</evidence>
<evidence type="ECO:0000256" key="15">
    <source>
        <dbReference type="ARBA" id="ARBA00023012"/>
    </source>
</evidence>
<protein>
    <recommendedName>
        <fullName evidence="4">Phosphate regulon sensor protein PhoR</fullName>
        <ecNumber evidence="3">2.7.13.3</ecNumber>
    </recommendedName>
</protein>
<dbReference type="RefSeq" id="WP_227180619.1">
    <property type="nucleotide sequence ID" value="NZ_JAJBZT010000005.1"/>
</dbReference>
<dbReference type="InterPro" id="IPR036890">
    <property type="entry name" value="HATPase_C_sf"/>
</dbReference>
<dbReference type="SMART" id="SM00388">
    <property type="entry name" value="HisKA"/>
    <property type="match status" value="1"/>
</dbReference>
<keyword evidence="12 20" id="KW-0418">Kinase</keyword>
<evidence type="ECO:0000313" key="21">
    <source>
        <dbReference type="Proteomes" id="UP001165395"/>
    </source>
</evidence>
<evidence type="ECO:0000256" key="5">
    <source>
        <dbReference type="ARBA" id="ARBA00022448"/>
    </source>
</evidence>
<dbReference type="InterPro" id="IPR050351">
    <property type="entry name" value="BphY/WalK/GraS-like"/>
</dbReference>
<dbReference type="Pfam" id="PF11808">
    <property type="entry name" value="PhoR"/>
    <property type="match status" value="1"/>
</dbReference>
<keyword evidence="13" id="KW-0067">ATP-binding</keyword>
<dbReference type="Gene3D" id="3.30.565.10">
    <property type="entry name" value="Histidine kinase-like ATPase, C-terminal domain"/>
    <property type="match status" value="1"/>
</dbReference>
<sequence>MSDSFFSTKQKPAYIKRYPPIMKFWGRILSYALPFIAIVWACFKFDYEKEGLIIACLFLGMALLSQLRQLFKLTAWLLDPSLETAPDAKGNWGDVFLMLYQQEKRRRKDQRKLAATLTRFTRGAEALPDGVVVLDENHRIEWCNVVAERHLGLSRKRDMGLTINYLIRQPHFVEYINNERYKESITIHPDAAPNTLLSVQIFPFEATLKLLVTRDITQLEKIGVVHRDFVANVSHELRTPLTVVGGFLETMLDMENMEAAASKRYMGMMLDQTKRMERLIADLLTLSRLESQSGQHKEEPVNIPKLVEIMAHETRSLSGGRHQITIEVLSADWLHGNMDELHSAMGNLASNAVRYTPEGGSITLKWERQGEIAVFSVKDTGIGIDQEHIDRLTERFYRVDRSRSRETGGTGLGLAIVKHALLRHQAKLEVSSVSGEGSTFSAVFPSSRIIPRSMTELS</sequence>
<comment type="catalytic activity">
    <reaction evidence="1">
        <text>ATP + protein L-histidine = ADP + protein N-phospho-L-histidine.</text>
        <dbReference type="EC" id="2.7.13.3"/>
    </reaction>
</comment>
<dbReference type="Gene3D" id="3.30.450.20">
    <property type="entry name" value="PAS domain"/>
    <property type="match status" value="1"/>
</dbReference>
<dbReference type="CDD" id="cd00082">
    <property type="entry name" value="HisKA"/>
    <property type="match status" value="1"/>
</dbReference>
<evidence type="ECO:0000256" key="14">
    <source>
        <dbReference type="ARBA" id="ARBA00022989"/>
    </source>
</evidence>
<dbReference type="InterPro" id="IPR005467">
    <property type="entry name" value="His_kinase_dom"/>
</dbReference>
<keyword evidence="7" id="KW-0597">Phosphoprotein</keyword>
<dbReference type="NCBIfam" id="TIGR02966">
    <property type="entry name" value="phoR_proteo"/>
    <property type="match status" value="1"/>
</dbReference>
<evidence type="ECO:0000259" key="19">
    <source>
        <dbReference type="PROSITE" id="PS50109"/>
    </source>
</evidence>
<dbReference type="InterPro" id="IPR035965">
    <property type="entry name" value="PAS-like_dom_sf"/>
</dbReference>
<dbReference type="InterPro" id="IPR014310">
    <property type="entry name" value="Sig_transdc_His_kinase_PhoR"/>
</dbReference>
<dbReference type="Proteomes" id="UP001165395">
    <property type="component" value="Unassembled WGS sequence"/>
</dbReference>
<dbReference type="CDD" id="cd00130">
    <property type="entry name" value="PAS"/>
    <property type="match status" value="1"/>
</dbReference>
<gene>
    <name evidence="20" type="primary">phoR</name>
    <name evidence="20" type="ORF">LIN78_09785</name>
</gene>